<dbReference type="InterPro" id="IPR007863">
    <property type="entry name" value="Peptidase_M16_C"/>
</dbReference>
<keyword evidence="21" id="KW-1185">Reference proteome</keyword>
<keyword evidence="7" id="KW-0479">Metal-binding</keyword>
<dbReference type="Proteomes" id="UP000002171">
    <property type="component" value="Unassembled WGS sequence"/>
</dbReference>
<proteinExistence type="inferred from homology"/>
<dbReference type="GO" id="GO:0006508">
    <property type="term" value="P:proteolysis"/>
    <property type="evidence" value="ECO:0007669"/>
    <property type="project" value="UniProtKB-KW"/>
</dbReference>
<dbReference type="InterPro" id="IPR050626">
    <property type="entry name" value="Peptidase_M16"/>
</dbReference>
<keyword evidence="8" id="KW-0378">Hydrolase</keyword>
<evidence type="ECO:0000256" key="8">
    <source>
        <dbReference type="ARBA" id="ARBA00022801"/>
    </source>
</evidence>
<dbReference type="InterPro" id="IPR054734">
    <property type="entry name" value="PqqF-like_C_4"/>
</dbReference>
<dbReference type="Pfam" id="PF00675">
    <property type="entry name" value="Peptidase_M16"/>
    <property type="match status" value="1"/>
</dbReference>
<protein>
    <recommendedName>
        <fullName evidence="5">Protease 3</fullName>
        <ecNumber evidence="4">3.4.24.55</ecNumber>
    </recommendedName>
    <alternativeName>
        <fullName evidence="13">Pitrilysin</fullName>
    </alternativeName>
    <alternativeName>
        <fullName evidence="12">Protease III</fullName>
    </alternativeName>
    <alternativeName>
        <fullName evidence="11">Protease pi</fullName>
    </alternativeName>
</protein>
<dbReference type="AlphaFoldDB" id="A0A7U8GQX7"/>
<comment type="similarity">
    <text evidence="3 14">Belongs to the peptidase M16 family.</text>
</comment>
<evidence type="ECO:0000256" key="11">
    <source>
        <dbReference type="ARBA" id="ARBA00029597"/>
    </source>
</evidence>
<dbReference type="Pfam" id="PF16187">
    <property type="entry name" value="Peptidase_M16_M"/>
    <property type="match status" value="1"/>
</dbReference>
<dbReference type="FunFam" id="3.30.830.10:FF:000005">
    <property type="entry name" value="nardilysin isoform X1"/>
    <property type="match status" value="1"/>
</dbReference>
<name>A0A7U8GQX7_NEPCE</name>
<dbReference type="InterPro" id="IPR011249">
    <property type="entry name" value="Metalloenz_LuxS/M16"/>
</dbReference>
<evidence type="ECO:0000256" key="13">
    <source>
        <dbReference type="ARBA" id="ARBA00033450"/>
    </source>
</evidence>
<evidence type="ECO:0000256" key="2">
    <source>
        <dbReference type="ARBA" id="ARBA00002184"/>
    </source>
</evidence>
<dbReference type="GO" id="GO:0046872">
    <property type="term" value="F:metal ion binding"/>
    <property type="evidence" value="ECO:0007669"/>
    <property type="project" value="UniProtKB-KW"/>
</dbReference>
<dbReference type="SUPFAM" id="SSF63411">
    <property type="entry name" value="LuxS/MPP-like metallohydrolase"/>
    <property type="match status" value="4"/>
</dbReference>
<dbReference type="InterPro" id="IPR032632">
    <property type="entry name" value="Peptidase_M16_M"/>
</dbReference>
<evidence type="ECO:0000313" key="20">
    <source>
        <dbReference type="EMBL" id="EAR59605.1"/>
    </source>
</evidence>
<dbReference type="EMBL" id="AAOW01000041">
    <property type="protein sequence ID" value="EAR59605.1"/>
    <property type="molecule type" value="Genomic_DNA"/>
</dbReference>
<keyword evidence="6" id="KW-0645">Protease</keyword>
<evidence type="ECO:0000256" key="6">
    <source>
        <dbReference type="ARBA" id="ARBA00022670"/>
    </source>
</evidence>
<dbReference type="GO" id="GO:0004222">
    <property type="term" value="F:metalloendopeptidase activity"/>
    <property type="evidence" value="ECO:0007669"/>
    <property type="project" value="UniProtKB-EC"/>
</dbReference>
<feature type="domain" description="Peptidase M16 C-terminal" evidence="17">
    <location>
        <begin position="213"/>
        <end position="391"/>
    </location>
</feature>
<comment type="caution">
    <text evidence="20">The sequence shown here is derived from an EMBL/GenBank/DDBJ whole genome shotgun (WGS) entry which is preliminary data.</text>
</comment>
<dbReference type="PANTHER" id="PTHR43690">
    <property type="entry name" value="NARDILYSIN"/>
    <property type="match status" value="1"/>
</dbReference>
<evidence type="ECO:0000256" key="1">
    <source>
        <dbReference type="ARBA" id="ARBA00001947"/>
    </source>
</evidence>
<evidence type="ECO:0000256" key="10">
    <source>
        <dbReference type="ARBA" id="ARBA00023049"/>
    </source>
</evidence>
<evidence type="ECO:0000256" key="7">
    <source>
        <dbReference type="ARBA" id="ARBA00022723"/>
    </source>
</evidence>
<comment type="cofactor">
    <cofactor evidence="1">
        <name>Zn(2+)</name>
        <dbReference type="ChEBI" id="CHEBI:29105"/>
    </cofactor>
</comment>
<evidence type="ECO:0000256" key="4">
    <source>
        <dbReference type="ARBA" id="ARBA00012449"/>
    </source>
</evidence>
<feature type="domain" description="Peptidase M16 middle/third" evidence="18">
    <location>
        <begin position="397"/>
        <end position="670"/>
    </location>
</feature>
<dbReference type="InterPro" id="IPR001431">
    <property type="entry name" value="Pept_M16_Zn_BS"/>
</dbReference>
<organism evidence="20 21">
    <name type="scientific">Neptuniibacter caesariensis</name>
    <dbReference type="NCBI Taxonomy" id="207954"/>
    <lineage>
        <taxon>Bacteria</taxon>
        <taxon>Pseudomonadati</taxon>
        <taxon>Pseudomonadota</taxon>
        <taxon>Gammaproteobacteria</taxon>
        <taxon>Oceanospirillales</taxon>
        <taxon>Oceanospirillaceae</taxon>
        <taxon>Neptuniibacter</taxon>
    </lineage>
</organism>
<evidence type="ECO:0000256" key="3">
    <source>
        <dbReference type="ARBA" id="ARBA00007261"/>
    </source>
</evidence>
<reference evidence="20 21" key="1">
    <citation type="submission" date="2006-02" db="EMBL/GenBank/DDBJ databases">
        <authorList>
            <person name="Pinhassi J."/>
            <person name="Pedros-Alio C."/>
            <person name="Ferriera S."/>
            <person name="Johnson J."/>
            <person name="Kravitz S."/>
            <person name="Halpern A."/>
            <person name="Remington K."/>
            <person name="Beeson K."/>
            <person name="Tran B."/>
            <person name="Rogers Y.-H."/>
            <person name="Friedman R."/>
            <person name="Venter J.C."/>
        </authorList>
    </citation>
    <scope>NUCLEOTIDE SEQUENCE [LARGE SCALE GENOMIC DNA]</scope>
    <source>
        <strain evidence="20 21">MED92</strain>
    </source>
</reference>
<evidence type="ECO:0000256" key="12">
    <source>
        <dbReference type="ARBA" id="ARBA00031184"/>
    </source>
</evidence>
<dbReference type="PANTHER" id="PTHR43690:SF18">
    <property type="entry name" value="INSULIN-DEGRADING ENZYME-RELATED"/>
    <property type="match status" value="1"/>
</dbReference>
<gene>
    <name evidence="20" type="ORF">MED92_15660</name>
</gene>
<feature type="domain" description="Coenzyme PQQ synthesis protein F-like C-terminal lobe" evidence="19">
    <location>
        <begin position="773"/>
        <end position="872"/>
    </location>
</feature>
<sequence length="948" mass="107586">MFTSSASAMKYILSLVLLCLSVAISSSVQATVQKSPNDTKNYRSITLDNQLRILLISKPGSDKAAASMNVAIGSSANPEDRAGLAHFLEHMLFLGTEKYPTADEYQSFIRAHGGGHNAYTSQENTNYFFDVSADNLEPALDRFSQFFVAPLFNEKYVDRERHAVHSEYQAKIKDDYRRSYAVTKSQMNQENSHNRFAVGSLKTLEDREGKPVRDDLLRFYKKYYSANLMSLVILGRESLDELEELARIKFSSVKNVNAEAFQSQGSLFNKDALPQKIEIQSVKDIRSLTLTFPIPETRTLWRQKPVYLISSLIGYEGKSSLLSLLKAKGWATALSASQGHNLHDQASFMVNIQLTEQGYANYLQVSQTVFQYIELLKQQGINRELFEEEKQLSSISFRFKEESEPIHLVSGLSQMMQHYPTEEVMIAEHVFENYDPELIEDFLSYLRPDNLQLVLKSQAINGTQTEPDYKVPFNSAKLSEEEIKQLQVQSIDSTLSVREINPFVAKNLDMLSTKDGTKPKLLSKAEGFEHWYMQDTSFGTPKTNVYFTLQSESANSSAKQWILNNLFVDMLQEQLIEDLYDAYMAGLNTQVYPHLKGFTVRLSGYSDNIDLLLQKVINAIISEESAPQRFAILKQKYLDDLANELNDKPYNQTTNRLYELLLPQWENSAKRTALESIAEEDLRKFAKGLLSKPSIKLLTHGNHSSKGALALEAMITTPLLAKEPEAVPAINVAEIPQNKTVVEQLAIDHNDSAISVLLQGENNSLQSRAEISVLSELLSAPFYNEMRTEKQLGYIVFATALQMNKTPGIAFIIQSPSADANQLREEVNNFLNKSEATISNLDEATLTKYKQSVISRIQKKDNKLSSRSKRFWREIDWRETDFDSRQKLADKVRGLSLEQLKTCFEQLQTRKLVVLNNGNRFKTEVSSTLNSSDIFNKIKRNEQYVPEA</sequence>
<comment type="function">
    <text evidence="2">Endopeptidase that degrades small peptides of less than 7 kDa, such as glucagon and insulin.</text>
</comment>
<dbReference type="Gene3D" id="3.30.830.10">
    <property type="entry name" value="Metalloenzyme, LuxS/M16 peptidase-like"/>
    <property type="match status" value="4"/>
</dbReference>
<dbReference type="RefSeq" id="WP_007020797.1">
    <property type="nucleotide sequence ID" value="NZ_CH724125.1"/>
</dbReference>
<dbReference type="Pfam" id="PF22456">
    <property type="entry name" value="PqqF-like_C_4"/>
    <property type="match status" value="1"/>
</dbReference>
<evidence type="ECO:0000256" key="15">
    <source>
        <dbReference type="SAM" id="SignalP"/>
    </source>
</evidence>
<keyword evidence="9" id="KW-0862">Zinc</keyword>
<dbReference type="GO" id="GO:0005737">
    <property type="term" value="C:cytoplasm"/>
    <property type="evidence" value="ECO:0007669"/>
    <property type="project" value="UniProtKB-ARBA"/>
</dbReference>
<dbReference type="EC" id="3.4.24.55" evidence="4"/>
<feature type="signal peptide" evidence="15">
    <location>
        <begin position="1"/>
        <end position="30"/>
    </location>
</feature>
<dbReference type="Pfam" id="PF05193">
    <property type="entry name" value="Peptidase_M16_C"/>
    <property type="match status" value="1"/>
</dbReference>
<dbReference type="FunFam" id="3.30.830.10:FF:000012">
    <property type="entry name" value="Protease 3"/>
    <property type="match status" value="1"/>
</dbReference>
<evidence type="ECO:0000259" key="18">
    <source>
        <dbReference type="Pfam" id="PF16187"/>
    </source>
</evidence>
<feature type="domain" description="Peptidase M16 N-terminal" evidence="16">
    <location>
        <begin position="52"/>
        <end position="172"/>
    </location>
</feature>
<dbReference type="InterPro" id="IPR011765">
    <property type="entry name" value="Pept_M16_N"/>
</dbReference>
<dbReference type="PROSITE" id="PS00143">
    <property type="entry name" value="INSULINASE"/>
    <property type="match status" value="1"/>
</dbReference>
<evidence type="ECO:0000259" key="16">
    <source>
        <dbReference type="Pfam" id="PF00675"/>
    </source>
</evidence>
<accession>A0A7U8GQX7</accession>
<keyword evidence="15" id="KW-0732">Signal</keyword>
<evidence type="ECO:0000256" key="9">
    <source>
        <dbReference type="ARBA" id="ARBA00022833"/>
    </source>
</evidence>
<keyword evidence="10" id="KW-0482">Metalloprotease</keyword>
<dbReference type="OrthoDB" id="9811314at2"/>
<evidence type="ECO:0000256" key="14">
    <source>
        <dbReference type="RuleBase" id="RU004447"/>
    </source>
</evidence>
<evidence type="ECO:0000313" key="21">
    <source>
        <dbReference type="Proteomes" id="UP000002171"/>
    </source>
</evidence>
<evidence type="ECO:0000259" key="19">
    <source>
        <dbReference type="Pfam" id="PF22456"/>
    </source>
</evidence>
<feature type="chain" id="PRO_5030797225" description="Protease 3" evidence="15">
    <location>
        <begin position="31"/>
        <end position="948"/>
    </location>
</feature>
<evidence type="ECO:0000256" key="5">
    <source>
        <dbReference type="ARBA" id="ARBA00017565"/>
    </source>
</evidence>
<evidence type="ECO:0000259" key="17">
    <source>
        <dbReference type="Pfam" id="PF05193"/>
    </source>
</evidence>